<accession>A0ACC3T577</accession>
<reference evidence="2" key="1">
    <citation type="journal article" date="2024" name="Front. Bioeng. Biotechnol.">
        <title>Genome-scale model development and genomic sequencing of the oleaginous clade Lipomyces.</title>
        <authorList>
            <person name="Czajka J.J."/>
            <person name="Han Y."/>
            <person name="Kim J."/>
            <person name="Mondo S.J."/>
            <person name="Hofstad B.A."/>
            <person name="Robles A."/>
            <person name="Haridas S."/>
            <person name="Riley R."/>
            <person name="LaButti K."/>
            <person name="Pangilinan J."/>
            <person name="Andreopoulos W."/>
            <person name="Lipzen A."/>
            <person name="Yan J."/>
            <person name="Wang M."/>
            <person name="Ng V."/>
            <person name="Grigoriev I.V."/>
            <person name="Spatafora J.W."/>
            <person name="Magnuson J.K."/>
            <person name="Baker S.E."/>
            <person name="Pomraning K.R."/>
        </authorList>
    </citation>
    <scope>NUCLEOTIDE SEQUENCE [LARGE SCALE GENOMIC DNA]</scope>
    <source>
        <strain evidence="2">CBS 7786</strain>
    </source>
</reference>
<dbReference type="EMBL" id="MU971354">
    <property type="protein sequence ID" value="KAK9238589.1"/>
    <property type="molecule type" value="Genomic_DNA"/>
</dbReference>
<comment type="caution">
    <text evidence="1">The sequence shown here is derived from an EMBL/GenBank/DDBJ whole genome shotgun (WGS) entry which is preliminary data.</text>
</comment>
<sequence>MPWLDIHPDYTAWNVESAVNDTKSVFRYWKNVLALRKKEKDVFIYRSPEMGDPEHEKVIANVRTEENRSKAFIFTNFIGKEIWWAIPKVHEIFLIDGKLKMEGSNTQFKYMTTR</sequence>
<dbReference type="Proteomes" id="UP001433508">
    <property type="component" value="Unassembled WGS sequence"/>
</dbReference>
<evidence type="ECO:0000313" key="2">
    <source>
        <dbReference type="Proteomes" id="UP001433508"/>
    </source>
</evidence>
<organism evidence="1 2">
    <name type="scientific">Lipomyces kononenkoae</name>
    <name type="common">Yeast</name>
    <dbReference type="NCBI Taxonomy" id="34357"/>
    <lineage>
        <taxon>Eukaryota</taxon>
        <taxon>Fungi</taxon>
        <taxon>Dikarya</taxon>
        <taxon>Ascomycota</taxon>
        <taxon>Saccharomycotina</taxon>
        <taxon>Lipomycetes</taxon>
        <taxon>Lipomycetales</taxon>
        <taxon>Lipomycetaceae</taxon>
        <taxon>Lipomyces</taxon>
    </lineage>
</organism>
<name>A0ACC3T577_LIPKO</name>
<proteinExistence type="predicted"/>
<gene>
    <name evidence="1" type="ORF">V1525DRAFT_455647</name>
</gene>
<evidence type="ECO:0000313" key="1">
    <source>
        <dbReference type="EMBL" id="KAK9238589.1"/>
    </source>
</evidence>
<keyword evidence="2" id="KW-1185">Reference proteome</keyword>
<protein>
    <submittedName>
        <fullName evidence="1">Uncharacterized protein</fullName>
    </submittedName>
</protein>